<reference evidence="2" key="1">
    <citation type="submission" date="2020-11" db="EMBL/GenBank/DDBJ databases">
        <authorList>
            <person name="Tran Van P."/>
        </authorList>
    </citation>
    <scope>NUCLEOTIDE SEQUENCE</scope>
</reference>
<gene>
    <name evidence="2" type="ORF">TPSB3V08_LOCUS5890</name>
</gene>
<accession>A0A7R9H3E8</accession>
<dbReference type="EMBL" id="OD003270">
    <property type="protein sequence ID" value="CAD7407448.1"/>
    <property type="molecule type" value="Genomic_DNA"/>
</dbReference>
<name>A0A7R9H3E8_TIMPO</name>
<sequence>MSGRIDNPLQTSSGNISYSGVLIVPMVGLVWHENNALIKYTAHLLAVSNVPRARVLRVAQAQLVACTGGAMFFAKGEAWLSGRDFIARLDQWSAPAPLTATNGWFLSSLRGMSNCEERGVGRSIQCRGRGVSPLLILLQLGGRLLLDTLRAVADSPVDVASVLGVIARLAEDTAELGEHTMTWLNGIKKTSVLLSVAIVSRRLSQGKTDYATRFGASRYGRTTRRAPLRSIRSGPDQYPRSPSPLSIVSSGLSSKRVQYPRERERTRGARFWHQSWSVIASCLASITASFDEQKVALISRRLLPDYGTDNSGTYFTSLSDSFEVPRTHSGSHHFVPRLVLKRGRNMGSFILYINSAALQVGERCSELYINDQ</sequence>
<evidence type="ECO:0000313" key="2">
    <source>
        <dbReference type="EMBL" id="CAD7407448.1"/>
    </source>
</evidence>
<feature type="region of interest" description="Disordered" evidence="1">
    <location>
        <begin position="227"/>
        <end position="249"/>
    </location>
</feature>
<protein>
    <submittedName>
        <fullName evidence="2">Uncharacterized protein</fullName>
    </submittedName>
</protein>
<dbReference type="AlphaFoldDB" id="A0A7R9H3E8"/>
<organism evidence="2">
    <name type="scientific">Timema poppense</name>
    <name type="common">Walking stick</name>
    <dbReference type="NCBI Taxonomy" id="170557"/>
    <lineage>
        <taxon>Eukaryota</taxon>
        <taxon>Metazoa</taxon>
        <taxon>Ecdysozoa</taxon>
        <taxon>Arthropoda</taxon>
        <taxon>Hexapoda</taxon>
        <taxon>Insecta</taxon>
        <taxon>Pterygota</taxon>
        <taxon>Neoptera</taxon>
        <taxon>Polyneoptera</taxon>
        <taxon>Phasmatodea</taxon>
        <taxon>Timematodea</taxon>
        <taxon>Timematoidea</taxon>
        <taxon>Timematidae</taxon>
        <taxon>Timema</taxon>
    </lineage>
</organism>
<proteinExistence type="predicted"/>
<evidence type="ECO:0000256" key="1">
    <source>
        <dbReference type="SAM" id="MobiDB-lite"/>
    </source>
</evidence>